<dbReference type="InterPro" id="IPR002048">
    <property type="entry name" value="EF_hand_dom"/>
</dbReference>
<protein>
    <recommendedName>
        <fullName evidence="4">Mitochondrial Rho GTPase 1</fullName>
    </recommendedName>
    <alternativeName>
        <fullName evidence="16">GTPase EF-hand protein of mitochondria 1</fullName>
    </alternativeName>
</protein>
<dbReference type="InterPro" id="IPR011992">
    <property type="entry name" value="EF-hand-dom_pair"/>
</dbReference>
<dbReference type="GO" id="GO:0003924">
    <property type="term" value="F:GTPase activity"/>
    <property type="evidence" value="ECO:0007669"/>
    <property type="project" value="InterPro"/>
</dbReference>
<dbReference type="Pfam" id="PF00071">
    <property type="entry name" value="Ras"/>
    <property type="match status" value="1"/>
</dbReference>
<keyword evidence="15" id="KW-0472">Membrane</keyword>
<evidence type="ECO:0000313" key="20">
    <source>
        <dbReference type="Proteomes" id="UP000242875"/>
    </source>
</evidence>
<comment type="subcellular location">
    <subcellularLocation>
        <location evidence="2">Mitochondrion outer membrane</location>
        <topology evidence="2">Single-pass type IV membrane protein</topology>
    </subcellularLocation>
</comment>
<evidence type="ECO:0000259" key="18">
    <source>
        <dbReference type="PROSITE" id="PS51423"/>
    </source>
</evidence>
<dbReference type="InterPro" id="IPR027417">
    <property type="entry name" value="P-loop_NTPase"/>
</dbReference>
<evidence type="ECO:0000256" key="12">
    <source>
        <dbReference type="ARBA" id="ARBA00022989"/>
    </source>
</evidence>
<evidence type="ECO:0000256" key="1">
    <source>
        <dbReference type="ARBA" id="ARBA00003481"/>
    </source>
</evidence>
<evidence type="ECO:0000256" key="14">
    <source>
        <dbReference type="ARBA" id="ARBA00023134"/>
    </source>
</evidence>
<evidence type="ECO:0000256" key="10">
    <source>
        <dbReference type="ARBA" id="ARBA00022801"/>
    </source>
</evidence>
<dbReference type="EMBL" id="MVBO01000115">
    <property type="protein sequence ID" value="OZJ02947.1"/>
    <property type="molecule type" value="Genomic_DNA"/>
</dbReference>
<dbReference type="Gene3D" id="1.10.238.10">
    <property type="entry name" value="EF-hand"/>
    <property type="match status" value="2"/>
</dbReference>
<proteinExistence type="inferred from homology"/>
<dbReference type="PROSITE" id="PS00018">
    <property type="entry name" value="EF_HAND_1"/>
    <property type="match status" value="2"/>
</dbReference>
<dbReference type="PANTHER" id="PTHR46819">
    <property type="entry name" value="EF-HAND CALCIUM-BINDING DOMAIN-CONTAINING PROTEIN 7"/>
    <property type="match status" value="1"/>
</dbReference>
<evidence type="ECO:0000256" key="7">
    <source>
        <dbReference type="ARBA" id="ARBA00022737"/>
    </source>
</evidence>
<evidence type="ECO:0000256" key="5">
    <source>
        <dbReference type="ARBA" id="ARBA00022692"/>
    </source>
</evidence>
<dbReference type="OrthoDB" id="10020961at2759"/>
<accession>A0A261XX72</accession>
<dbReference type="FunFam" id="3.40.50.300:FF:000553">
    <property type="entry name" value="Mitochondrial Rho GTPase"/>
    <property type="match status" value="1"/>
</dbReference>
<dbReference type="Pfam" id="PF08356">
    <property type="entry name" value="EF_assoc_2"/>
    <property type="match status" value="1"/>
</dbReference>
<dbReference type="GO" id="GO:0005741">
    <property type="term" value="C:mitochondrial outer membrane"/>
    <property type="evidence" value="ECO:0007669"/>
    <property type="project" value="UniProtKB-SubCell"/>
</dbReference>
<keyword evidence="9" id="KW-1000">Mitochondrion outer membrane</keyword>
<organism evidence="19 20">
    <name type="scientific">Bifiguratus adelaidae</name>
    <dbReference type="NCBI Taxonomy" id="1938954"/>
    <lineage>
        <taxon>Eukaryota</taxon>
        <taxon>Fungi</taxon>
        <taxon>Fungi incertae sedis</taxon>
        <taxon>Mucoromycota</taxon>
        <taxon>Mucoromycotina</taxon>
        <taxon>Endogonomycetes</taxon>
        <taxon>Endogonales</taxon>
        <taxon>Endogonales incertae sedis</taxon>
        <taxon>Bifiguratus</taxon>
    </lineage>
</organism>
<reference evidence="19 20" key="1">
    <citation type="journal article" date="2017" name="Mycologia">
        <title>Bifiguratus adelaidae, gen. et sp. nov., a new member of Mucoromycotina in endophytic and soil-dwelling habitats.</title>
        <authorList>
            <person name="Torres-Cruz T.J."/>
            <person name="Billingsley Tobias T.L."/>
            <person name="Almatruk M."/>
            <person name="Hesse C."/>
            <person name="Kuske C.R."/>
            <person name="Desiro A."/>
            <person name="Benucci G.M."/>
            <person name="Bonito G."/>
            <person name="Stajich J.E."/>
            <person name="Dunlap C."/>
            <person name="Arnold A.E."/>
            <person name="Porras-Alfaro A."/>
        </authorList>
    </citation>
    <scope>NUCLEOTIDE SEQUENCE [LARGE SCALE GENOMIC DNA]</scope>
    <source>
        <strain evidence="19 20">AZ0501</strain>
    </source>
</reference>
<sequence length="492" mass="55830">EDVTNQSLEDEIIPIMNEFKEVETCVECSAKQPLNVSEVFYFAQKAVLHPTAPLYDSREHALKPACVEALRRIFKLCDNDKDNVLNDEELNDFQRKCFNVPLHPQELQGVKEVVREHEPLGVSENGLTQIGFLFLHTLFIQRGRLETTWTVLRKFGYGDDLTLREDFLCPPLDVPHECSVELSSKGYQFLSDLFQKFDKDNDGALAANELDALFSTAPSHPWLDTPFPHTTIANEAGAVTLQGWLAQWSMTTLMDHKTTLRYLAYLGYEGDRRSALKVTRPRKMDRKKGKVQRNVFLCYVLGAPGSGKTALLQAFVHKPFNKTYIPTAKSFSVVNSVEIKGAEKYLVLQELTEKRQQEILASKRQMESCDLLCFVYDSGDPNSFSHLVELRRKYKLDHIPSVFVATKSDKDLVQQRQEEQPDVYCRNLGLAVPLSVSVAENQMADLYHILTGVALNPNSEDRVTIKATLDGVRLFYSVISNGRRSADMLSRI</sequence>
<evidence type="ECO:0000256" key="3">
    <source>
        <dbReference type="ARBA" id="ARBA00007981"/>
    </source>
</evidence>
<dbReference type="SUPFAM" id="SSF52540">
    <property type="entry name" value="P-loop containing nucleoside triphosphate hydrolases"/>
    <property type="match status" value="1"/>
</dbReference>
<keyword evidence="11" id="KW-0106">Calcium</keyword>
<feature type="non-terminal residue" evidence="19">
    <location>
        <position position="1"/>
    </location>
</feature>
<comment type="function">
    <text evidence="1">Mitochondrial GTPase involved in mitochondrial trafficking. Probably involved in control of anterograde transport of mitochondria and their subcellular distribution.</text>
</comment>
<dbReference type="InterPro" id="IPR018247">
    <property type="entry name" value="EF_Hand_1_Ca_BS"/>
</dbReference>
<evidence type="ECO:0000256" key="6">
    <source>
        <dbReference type="ARBA" id="ARBA00022723"/>
    </source>
</evidence>
<dbReference type="Proteomes" id="UP000242875">
    <property type="component" value="Unassembled WGS sequence"/>
</dbReference>
<dbReference type="InterPro" id="IPR001806">
    <property type="entry name" value="Small_GTPase"/>
</dbReference>
<evidence type="ECO:0000256" key="8">
    <source>
        <dbReference type="ARBA" id="ARBA00022741"/>
    </source>
</evidence>
<dbReference type="PROSITE" id="PS50222">
    <property type="entry name" value="EF_HAND_2"/>
    <property type="match status" value="1"/>
</dbReference>
<dbReference type="AlphaFoldDB" id="A0A261XX72"/>
<keyword evidence="20" id="KW-1185">Reference proteome</keyword>
<dbReference type="SMART" id="SM00054">
    <property type="entry name" value="EFh"/>
    <property type="match status" value="2"/>
</dbReference>
<dbReference type="FunFam" id="1.10.238.10:FF:000011">
    <property type="entry name" value="Mitochondrial Rho GTPase"/>
    <property type="match status" value="1"/>
</dbReference>
<comment type="similarity">
    <text evidence="3">Belongs to the mitochondrial Rho GTPase family.</text>
</comment>
<dbReference type="InterPro" id="IPR013566">
    <property type="entry name" value="EF_hand_assoc_1"/>
</dbReference>
<keyword evidence="10" id="KW-0378">Hydrolase</keyword>
<dbReference type="GO" id="GO:0005525">
    <property type="term" value="F:GTP binding"/>
    <property type="evidence" value="ECO:0007669"/>
    <property type="project" value="UniProtKB-KW"/>
</dbReference>
<dbReference type="SUPFAM" id="SSF47473">
    <property type="entry name" value="EF-hand"/>
    <property type="match status" value="1"/>
</dbReference>
<dbReference type="PROSITE" id="PS51423">
    <property type="entry name" value="MIRO"/>
    <property type="match status" value="1"/>
</dbReference>
<keyword evidence="13" id="KW-0496">Mitochondrion</keyword>
<keyword evidence="8" id="KW-0547">Nucleotide-binding</keyword>
<evidence type="ECO:0000256" key="15">
    <source>
        <dbReference type="ARBA" id="ARBA00023136"/>
    </source>
</evidence>
<gene>
    <name evidence="19" type="ORF">BZG36_04568</name>
</gene>
<evidence type="ECO:0000256" key="4">
    <source>
        <dbReference type="ARBA" id="ARBA00019119"/>
    </source>
</evidence>
<evidence type="ECO:0000256" key="13">
    <source>
        <dbReference type="ARBA" id="ARBA00023128"/>
    </source>
</evidence>
<evidence type="ECO:0000256" key="2">
    <source>
        <dbReference type="ARBA" id="ARBA00004200"/>
    </source>
</evidence>
<dbReference type="Gene3D" id="3.40.50.300">
    <property type="entry name" value="P-loop containing nucleotide triphosphate hydrolases"/>
    <property type="match status" value="1"/>
</dbReference>
<evidence type="ECO:0000256" key="11">
    <source>
        <dbReference type="ARBA" id="ARBA00022837"/>
    </source>
</evidence>
<keyword evidence="6" id="KW-0479">Metal-binding</keyword>
<keyword evidence="5" id="KW-0812">Transmembrane</keyword>
<feature type="domain" description="EF-hand" evidence="17">
    <location>
        <begin position="185"/>
        <end position="220"/>
    </location>
</feature>
<dbReference type="InterPro" id="IPR020860">
    <property type="entry name" value="MIRO_dom"/>
</dbReference>
<dbReference type="InterPro" id="IPR013567">
    <property type="entry name" value="EF_hand_assoc_2"/>
</dbReference>
<evidence type="ECO:0000313" key="19">
    <source>
        <dbReference type="EMBL" id="OZJ02947.1"/>
    </source>
</evidence>
<dbReference type="CDD" id="cd01892">
    <property type="entry name" value="Miro2"/>
    <property type="match status" value="1"/>
</dbReference>
<evidence type="ECO:0000256" key="9">
    <source>
        <dbReference type="ARBA" id="ARBA00022787"/>
    </source>
</evidence>
<evidence type="ECO:0000259" key="17">
    <source>
        <dbReference type="PROSITE" id="PS50222"/>
    </source>
</evidence>
<name>A0A261XX72_9FUNG</name>
<dbReference type="GO" id="GO:0005509">
    <property type="term" value="F:calcium ion binding"/>
    <property type="evidence" value="ECO:0007669"/>
    <property type="project" value="InterPro"/>
</dbReference>
<keyword evidence="7" id="KW-0677">Repeat</keyword>
<evidence type="ECO:0000256" key="16">
    <source>
        <dbReference type="ARBA" id="ARBA00032646"/>
    </source>
</evidence>
<dbReference type="InterPro" id="IPR052266">
    <property type="entry name" value="Miro-EF-hand_domain"/>
</dbReference>
<keyword evidence="12" id="KW-1133">Transmembrane helix</keyword>
<comment type="caution">
    <text evidence="19">The sequence shown here is derived from an EMBL/GenBank/DDBJ whole genome shotgun (WGS) entry which is preliminary data.</text>
</comment>
<dbReference type="PANTHER" id="PTHR46819:SF1">
    <property type="entry name" value="EF-HAND CALCIUM-BINDING DOMAIN-CONTAINING PROTEIN 7"/>
    <property type="match status" value="1"/>
</dbReference>
<dbReference type="Pfam" id="PF08355">
    <property type="entry name" value="EF_assoc_1"/>
    <property type="match status" value="1"/>
</dbReference>
<feature type="domain" description="Miro" evidence="18">
    <location>
        <begin position="293"/>
        <end position="456"/>
    </location>
</feature>
<keyword evidence="14" id="KW-0342">GTP-binding</keyword>